<comment type="caution">
    <text evidence="3">The sequence shown here is derived from an EMBL/GenBank/DDBJ whole genome shotgun (WGS) entry which is preliminary data.</text>
</comment>
<feature type="region of interest" description="Disordered" evidence="2">
    <location>
        <begin position="271"/>
        <end position="297"/>
    </location>
</feature>
<name>A0A4U0WWQ7_9PEZI</name>
<keyword evidence="4" id="KW-1185">Reference proteome</keyword>
<evidence type="ECO:0000256" key="2">
    <source>
        <dbReference type="SAM" id="MobiDB-lite"/>
    </source>
</evidence>
<dbReference type="AlphaFoldDB" id="A0A4U0WWQ7"/>
<accession>A0A4U0WWQ7</accession>
<reference evidence="3 4" key="1">
    <citation type="submission" date="2017-03" db="EMBL/GenBank/DDBJ databases">
        <title>Genomes of endolithic fungi from Antarctica.</title>
        <authorList>
            <person name="Coleine C."/>
            <person name="Masonjones S."/>
            <person name="Stajich J.E."/>
        </authorList>
    </citation>
    <scope>NUCLEOTIDE SEQUENCE [LARGE SCALE GENOMIC DNA]</scope>
    <source>
        <strain evidence="3 4">CCFEE 5187</strain>
    </source>
</reference>
<evidence type="ECO:0000256" key="1">
    <source>
        <dbReference type="SAM" id="Coils"/>
    </source>
</evidence>
<dbReference type="STRING" id="331657.A0A4U0WWQ7"/>
<organism evidence="3 4">
    <name type="scientific">Cryomyces minteri</name>
    <dbReference type="NCBI Taxonomy" id="331657"/>
    <lineage>
        <taxon>Eukaryota</taxon>
        <taxon>Fungi</taxon>
        <taxon>Dikarya</taxon>
        <taxon>Ascomycota</taxon>
        <taxon>Pezizomycotina</taxon>
        <taxon>Dothideomycetes</taxon>
        <taxon>Dothideomycetes incertae sedis</taxon>
        <taxon>Cryomyces</taxon>
    </lineage>
</organism>
<proteinExistence type="predicted"/>
<keyword evidence="1" id="KW-0175">Coiled coil</keyword>
<dbReference type="EMBL" id="NAJN01000898">
    <property type="protein sequence ID" value="TKA67557.1"/>
    <property type="molecule type" value="Genomic_DNA"/>
</dbReference>
<feature type="compositionally biased region" description="Basic and acidic residues" evidence="2">
    <location>
        <begin position="271"/>
        <end position="282"/>
    </location>
</feature>
<evidence type="ECO:0000313" key="4">
    <source>
        <dbReference type="Proteomes" id="UP000308768"/>
    </source>
</evidence>
<protein>
    <submittedName>
        <fullName evidence="3">Uncharacterized protein</fullName>
    </submittedName>
</protein>
<sequence length="544" mass="60254">MSEEYFNSVADTPARANSAQASDQAESKPKARPLRGAISKIFSKKGKKDPEQTMPSGHGYHRSAPGNIVASAESTAVEDGTVHHRSQSMPIHKLSPVRSSRVRSPDTMAFSHSRRLKPLELENPFHMTSPPLRRRATVPSVIMTESSTEAPPGTRTGTGTYYTIPEDEGASPEHLAPEHEIGLATTSRGDLLKRRSRSLGDQYQLAIELDVTRHESSEIRRWGGSDRGGTMITIGRDQVSVKSEEDGAPQAPQTPPAQAVNSLFASNDLEQRSLRSVSERSASDSQSESARPPGMSLEERIGKLEFELREHQRFLKRTVTNTHRRTVIVGKGPEGVRSPDLTSQDFDEPRWLYQHASAAIPYEKSTSLASLSMPLSPPLTELRQTSDTNSKETIRNLHILLTHERSARKTTERQLRHLQQEMQDLRSLVGTMLPPIPSRFEGYTPPLSSPAYTQAYGHARTNTVGSAATVQSNDVYLDANIGRVTSRFSCSDIGIEDAATDDEGEGVLELGMEMQMEEPGTPYEAFETPYQTPMEERNRYWPVI</sequence>
<evidence type="ECO:0000313" key="3">
    <source>
        <dbReference type="EMBL" id="TKA67557.1"/>
    </source>
</evidence>
<feature type="compositionally biased region" description="Polar residues" evidence="2">
    <location>
        <begin position="15"/>
        <end position="24"/>
    </location>
</feature>
<feature type="region of interest" description="Disordered" evidence="2">
    <location>
        <begin position="1"/>
        <end position="104"/>
    </location>
</feature>
<dbReference type="OrthoDB" id="5428925at2759"/>
<feature type="coiled-coil region" evidence="1">
    <location>
        <begin position="401"/>
        <end position="428"/>
    </location>
</feature>
<dbReference type="Proteomes" id="UP000308768">
    <property type="component" value="Unassembled WGS sequence"/>
</dbReference>
<gene>
    <name evidence="3" type="ORF">B0A49_06932</name>
</gene>